<dbReference type="RefSeq" id="WP_173814256.1">
    <property type="nucleotide sequence ID" value="NZ_JAAITX010000001.1"/>
</dbReference>
<evidence type="ECO:0000313" key="3">
    <source>
        <dbReference type="EMBL" id="NSK13737.1"/>
    </source>
</evidence>
<gene>
    <name evidence="4" type="ORF">G5A66_00435</name>
    <name evidence="3" type="ORF">G5A75_02375</name>
</gene>
<evidence type="ECO:0000313" key="4">
    <source>
        <dbReference type="EMBL" id="NVH57134.1"/>
    </source>
</evidence>
<feature type="transmembrane region" description="Helical" evidence="1">
    <location>
        <begin position="20"/>
        <end position="40"/>
    </location>
</feature>
<sequence length="459" mass="52065">MSGNQPTNIQVYRKKWNFNIGIILFGAIFIYLAATILMYLTSNQVAAYEVREGSILKDNAYRAMVLRDEMIVTADADGYVNYFALEGSKVGVKTRVYSLSDEKLDFKDTQADDTPELSAEEQASLLQKTQSLSDRFEEEQYQDVYTLKNTIQTMLENKSNQSKQAQLDAMAAEQPQGLAVYSAASDGIIVYATDGFEGITKADVTEKLFDKKDYQKKELSNNMKVHAGDPVYKLVRDDKWTAVILLSDEMAKQMKDRTSVKVRFAKDHETAVASFEMTQNKDGTFGFLTFENAMVRYAQDRFLDIELILEDESGLKIPKSSVTKKAFYLVPEDYLTQGGNNKEIGILIDIGKDHADFQNVDVYYRDQETGMIYLDETAFDSGTILCKPDSSDQFTMKETKTLKGVYNINKGYAEFKQVQILCESEEYYIVKSGNDYGLTNYDRIALNGKEVHENDVVFQ</sequence>
<evidence type="ECO:0000259" key="2">
    <source>
        <dbReference type="Pfam" id="PF26018"/>
    </source>
</evidence>
<comment type="caution">
    <text evidence="4">The sequence shown here is derived from an EMBL/GenBank/DDBJ whole genome shotgun (WGS) entry which is preliminary data.</text>
</comment>
<evidence type="ECO:0000256" key="1">
    <source>
        <dbReference type="SAM" id="Phobius"/>
    </source>
</evidence>
<feature type="domain" description="RND related barrel-sandwich hybrid" evidence="2">
    <location>
        <begin position="70"/>
        <end position="235"/>
    </location>
</feature>
<protein>
    <recommendedName>
        <fullName evidence="2">RND related barrel-sandwich hybrid domain-containing protein</fullName>
    </recommendedName>
</protein>
<reference evidence="5 6" key="1">
    <citation type="journal article" date="2020" name="Cell Host Microbe">
        <title>Functional and Genomic Variation between Human-Derived Isolates of Lachnospiraceae Reveals Inter- and Intra-Species Diversity.</title>
        <authorList>
            <person name="Sorbara M.T."/>
            <person name="Littmann E.R."/>
            <person name="Fontana E."/>
            <person name="Moody T.U."/>
            <person name="Kohout C.E."/>
            <person name="Gjonbalaj M."/>
            <person name="Eaton V."/>
            <person name="Seok R."/>
            <person name="Leiner I.M."/>
            <person name="Pamer E.G."/>
        </authorList>
    </citation>
    <scope>NUCLEOTIDE SEQUENCE [LARGE SCALE GENOMIC DNA]</scope>
    <source>
        <strain evidence="4 5">MSK.17.11</strain>
        <strain evidence="3 6">MSK.17.38</strain>
    </source>
</reference>
<dbReference type="Proteomes" id="UP000528555">
    <property type="component" value="Unassembled WGS sequence"/>
</dbReference>
<keyword evidence="1" id="KW-0812">Transmembrane</keyword>
<keyword evidence="1" id="KW-0472">Membrane</keyword>
<dbReference type="AlphaFoldDB" id="A0A850HDJ3"/>
<keyword evidence="5" id="KW-1185">Reference proteome</keyword>
<dbReference type="Pfam" id="PF26018">
    <property type="entry name" value="BSH_RND_rel"/>
    <property type="match status" value="1"/>
</dbReference>
<dbReference type="EMBL" id="JAAITX010000001">
    <property type="protein sequence ID" value="NVH57134.1"/>
    <property type="molecule type" value="Genomic_DNA"/>
</dbReference>
<name>A0A850HDJ3_9FIRM</name>
<proteinExistence type="predicted"/>
<evidence type="ECO:0000313" key="5">
    <source>
        <dbReference type="Proteomes" id="UP000528555"/>
    </source>
</evidence>
<accession>A0A850HDJ3</accession>
<keyword evidence="1" id="KW-1133">Transmembrane helix</keyword>
<dbReference type="Proteomes" id="UP000701680">
    <property type="component" value="Unassembled WGS sequence"/>
</dbReference>
<dbReference type="InterPro" id="IPR058709">
    <property type="entry name" value="BSH_RND-rel"/>
</dbReference>
<reference evidence="4" key="2">
    <citation type="submission" date="2020-02" db="EMBL/GenBank/DDBJ databases">
        <authorList>
            <person name="Littmann E."/>
            <person name="Sorbara M."/>
        </authorList>
    </citation>
    <scope>NUCLEOTIDE SEQUENCE</scope>
    <source>
        <strain evidence="4">MSK.17.11</strain>
        <strain evidence="3">MSK.17.38</strain>
    </source>
</reference>
<dbReference type="EMBL" id="JAAIUO010000001">
    <property type="protein sequence ID" value="NSK13737.1"/>
    <property type="molecule type" value="Genomic_DNA"/>
</dbReference>
<organism evidence="4 5">
    <name type="scientific">Dorea phocaeensis</name>
    <dbReference type="NCBI Taxonomy" id="2040291"/>
    <lineage>
        <taxon>Bacteria</taxon>
        <taxon>Bacillati</taxon>
        <taxon>Bacillota</taxon>
        <taxon>Clostridia</taxon>
        <taxon>Lachnospirales</taxon>
        <taxon>Lachnospiraceae</taxon>
        <taxon>Dorea</taxon>
    </lineage>
</organism>
<evidence type="ECO:0000313" key="6">
    <source>
        <dbReference type="Proteomes" id="UP000701680"/>
    </source>
</evidence>